<feature type="domain" description="Nucleoside diphosphate kinase-like" evidence="8">
    <location>
        <begin position="11"/>
        <end position="163"/>
    </location>
</feature>
<dbReference type="AlphaFoldDB" id="A0A386WEA7"/>
<keyword evidence="5" id="KW-0418">Kinase</keyword>
<evidence type="ECO:0000256" key="5">
    <source>
        <dbReference type="ARBA" id="ARBA00022777"/>
    </source>
</evidence>
<dbReference type="SUPFAM" id="SSF54919">
    <property type="entry name" value="Nucleoside diphosphate kinase, NDK"/>
    <property type="match status" value="1"/>
</dbReference>
<dbReference type="EC" id="2.7.4.6" evidence="3"/>
<dbReference type="PROSITE" id="PS51374">
    <property type="entry name" value="NDPK_LIKE"/>
    <property type="match status" value="1"/>
</dbReference>
<keyword evidence="6" id="KW-0546">Nucleotide metabolism</keyword>
<dbReference type="GO" id="GO:0004550">
    <property type="term" value="F:nucleoside diphosphate kinase activity"/>
    <property type="evidence" value="ECO:0007669"/>
    <property type="project" value="UniProtKB-EC"/>
</dbReference>
<evidence type="ECO:0000256" key="4">
    <source>
        <dbReference type="ARBA" id="ARBA00022679"/>
    </source>
</evidence>
<dbReference type="InterPro" id="IPR036850">
    <property type="entry name" value="NDK-like_dom_sf"/>
</dbReference>
<comment type="cofactor">
    <cofactor evidence="1">
        <name>Mg(2+)</name>
        <dbReference type="ChEBI" id="CHEBI:18420"/>
    </cofactor>
</comment>
<keyword evidence="4" id="KW-0808">Transferase</keyword>
<evidence type="ECO:0000256" key="1">
    <source>
        <dbReference type="ARBA" id="ARBA00001946"/>
    </source>
</evidence>
<proteinExistence type="inferred from homology"/>
<evidence type="ECO:0000313" key="9">
    <source>
        <dbReference type="EMBL" id="AYF26647.1"/>
    </source>
</evidence>
<dbReference type="Gene3D" id="3.30.70.141">
    <property type="entry name" value="Nucleoside diphosphate kinase-like domain"/>
    <property type="match status" value="1"/>
</dbReference>
<reference evidence="9 10" key="1">
    <citation type="submission" date="2017-10" db="EMBL/GenBank/DDBJ databases">
        <title>Integration of genomic and chemical information greatly accelerates assignment of the full stereostructure of myelolactone, a potent inhibitor of myeloma from a marine-derived Micromonospora.</title>
        <authorList>
            <person name="Kim M.C."/>
            <person name="Machado H."/>
            <person name="Jensen P.R."/>
            <person name="Fenical W."/>
        </authorList>
    </citation>
    <scope>NUCLEOTIDE SEQUENCE [LARGE SCALE GENOMIC DNA]</scope>
    <source>
        <strain evidence="9 10">CNY-010</strain>
    </source>
</reference>
<evidence type="ECO:0000256" key="6">
    <source>
        <dbReference type="ARBA" id="ARBA00023080"/>
    </source>
</evidence>
<evidence type="ECO:0000313" key="10">
    <source>
        <dbReference type="Proteomes" id="UP000267804"/>
    </source>
</evidence>
<evidence type="ECO:0000256" key="7">
    <source>
        <dbReference type="PROSITE-ProRule" id="PRU00706"/>
    </source>
</evidence>
<accession>A0A386WEA7</accession>
<gene>
    <name evidence="9" type="ORF">CSH63_04015</name>
</gene>
<dbReference type="RefSeq" id="WP_120569082.1">
    <property type="nucleotide sequence ID" value="NZ_CP024087.1"/>
</dbReference>
<dbReference type="EMBL" id="CP024087">
    <property type="protein sequence ID" value="AYF26647.1"/>
    <property type="molecule type" value="Genomic_DNA"/>
</dbReference>
<evidence type="ECO:0000259" key="8">
    <source>
        <dbReference type="SMART" id="SM00562"/>
    </source>
</evidence>
<protein>
    <recommendedName>
        <fullName evidence="3">nucleoside-diphosphate kinase</fullName>
        <ecNumber evidence="3">2.7.4.6</ecNumber>
    </recommendedName>
</protein>
<name>A0A386WEA7_9ACTN</name>
<organism evidence="9 10">
    <name type="scientific">Micromonospora tulbaghiae</name>
    <dbReference type="NCBI Taxonomy" id="479978"/>
    <lineage>
        <taxon>Bacteria</taxon>
        <taxon>Bacillati</taxon>
        <taxon>Actinomycetota</taxon>
        <taxon>Actinomycetes</taxon>
        <taxon>Micromonosporales</taxon>
        <taxon>Micromonosporaceae</taxon>
        <taxon>Micromonospora</taxon>
    </lineage>
</organism>
<comment type="similarity">
    <text evidence="2 7">Belongs to the NDK family.</text>
</comment>
<evidence type="ECO:0000256" key="3">
    <source>
        <dbReference type="ARBA" id="ARBA00012966"/>
    </source>
</evidence>
<comment type="caution">
    <text evidence="7">Lacks conserved residue(s) required for the propagation of feature annotation.</text>
</comment>
<dbReference type="InterPro" id="IPR034907">
    <property type="entry name" value="NDK-like_dom"/>
</dbReference>
<evidence type="ECO:0000256" key="2">
    <source>
        <dbReference type="ARBA" id="ARBA00008142"/>
    </source>
</evidence>
<dbReference type="Proteomes" id="UP000267804">
    <property type="component" value="Chromosome"/>
</dbReference>
<dbReference type="SMART" id="SM00562">
    <property type="entry name" value="NDK"/>
    <property type="match status" value="1"/>
</dbReference>
<dbReference type="PANTHER" id="PTHR11349">
    <property type="entry name" value="NUCLEOSIDE DIPHOSPHATE KINASE"/>
    <property type="match status" value="1"/>
</dbReference>
<dbReference type="GO" id="GO:0009117">
    <property type="term" value="P:nucleotide metabolic process"/>
    <property type="evidence" value="ECO:0007669"/>
    <property type="project" value="UniProtKB-KW"/>
</dbReference>
<sequence length="172" mass="19212">MTPEFAGVDWTQWTVILLKPDCVRRGITGEVMQWIRQVVDVIDLRTVYPTQEQVFAHYDDMLPLSSEIGRNVPAELCRIFVGKHAAVALGHGDQVAERLRAIVGPTDPAIAPLTTLRGRFAADSLDKAMAEGRLVDNVVHTSDHSGVVERDFRIWYGSAEAHLVRSPVRSRR</sequence>
<dbReference type="Pfam" id="PF00334">
    <property type="entry name" value="NDK"/>
    <property type="match status" value="1"/>
</dbReference>
<dbReference type="KEGG" id="mtua:CSH63_04015"/>